<keyword evidence="2" id="KW-1185">Reference proteome</keyword>
<organism evidence="1 2">
    <name type="scientific">Euphydryas editha</name>
    <name type="common">Edith's checkerspot</name>
    <dbReference type="NCBI Taxonomy" id="104508"/>
    <lineage>
        <taxon>Eukaryota</taxon>
        <taxon>Metazoa</taxon>
        <taxon>Ecdysozoa</taxon>
        <taxon>Arthropoda</taxon>
        <taxon>Hexapoda</taxon>
        <taxon>Insecta</taxon>
        <taxon>Pterygota</taxon>
        <taxon>Neoptera</taxon>
        <taxon>Endopterygota</taxon>
        <taxon>Lepidoptera</taxon>
        <taxon>Glossata</taxon>
        <taxon>Ditrysia</taxon>
        <taxon>Papilionoidea</taxon>
        <taxon>Nymphalidae</taxon>
        <taxon>Nymphalinae</taxon>
        <taxon>Euphydryas</taxon>
    </lineage>
</organism>
<sequence>MHPGQADDISFESIDPPINKSRLELERKVNMKIKYVACGSPNSSIIPLEPEQAVNSENFRYTRSVLYECGSIDHDVQAQMNATWAK</sequence>
<accession>A0AAU9TLW0</accession>
<dbReference type="AlphaFoldDB" id="A0AAU9TLW0"/>
<dbReference type="Proteomes" id="UP001153954">
    <property type="component" value="Unassembled WGS sequence"/>
</dbReference>
<name>A0AAU9TLW0_EUPED</name>
<dbReference type="EMBL" id="CAKOGL010000005">
    <property type="protein sequence ID" value="CAH2086736.1"/>
    <property type="molecule type" value="Genomic_DNA"/>
</dbReference>
<comment type="caution">
    <text evidence="1">The sequence shown here is derived from an EMBL/GenBank/DDBJ whole genome shotgun (WGS) entry which is preliminary data.</text>
</comment>
<gene>
    <name evidence="1" type="ORF">EEDITHA_LOCUS3070</name>
</gene>
<proteinExistence type="predicted"/>
<evidence type="ECO:0000313" key="2">
    <source>
        <dbReference type="Proteomes" id="UP001153954"/>
    </source>
</evidence>
<evidence type="ECO:0000313" key="1">
    <source>
        <dbReference type="EMBL" id="CAH2086736.1"/>
    </source>
</evidence>
<reference evidence="1" key="1">
    <citation type="submission" date="2022-03" db="EMBL/GenBank/DDBJ databases">
        <authorList>
            <person name="Tunstrom K."/>
        </authorList>
    </citation>
    <scope>NUCLEOTIDE SEQUENCE</scope>
</reference>
<protein>
    <submittedName>
        <fullName evidence="1">Uncharacterized protein</fullName>
    </submittedName>
</protein>